<evidence type="ECO:0000256" key="10">
    <source>
        <dbReference type="HAMAP-Rule" id="MF_00244"/>
    </source>
</evidence>
<dbReference type="GO" id="GO:0005524">
    <property type="term" value="F:ATP binding"/>
    <property type="evidence" value="ECO:0007669"/>
    <property type="project" value="UniProtKB-KW"/>
</dbReference>
<evidence type="ECO:0000313" key="12">
    <source>
        <dbReference type="EMBL" id="TCT27051.1"/>
    </source>
</evidence>
<evidence type="ECO:0000259" key="11">
    <source>
        <dbReference type="Pfam" id="PF01467"/>
    </source>
</evidence>
<dbReference type="GO" id="GO:0009435">
    <property type="term" value="P:NAD+ biosynthetic process"/>
    <property type="evidence" value="ECO:0007669"/>
    <property type="project" value="UniProtKB-UniRule"/>
</dbReference>
<dbReference type="Pfam" id="PF01467">
    <property type="entry name" value="CTP_transf_like"/>
    <property type="match status" value="1"/>
</dbReference>
<dbReference type="OrthoDB" id="5295945at2"/>
<dbReference type="Gene3D" id="3.40.50.620">
    <property type="entry name" value="HUPs"/>
    <property type="match status" value="1"/>
</dbReference>
<protein>
    <recommendedName>
        <fullName evidence="10">Probable nicotinate-nucleotide adenylyltransferase</fullName>
        <ecNumber evidence="10">2.7.7.18</ecNumber>
    </recommendedName>
    <alternativeName>
        <fullName evidence="10">Deamido-NAD(+) diphosphorylase</fullName>
    </alternativeName>
    <alternativeName>
        <fullName evidence="10">Deamido-NAD(+) pyrophosphorylase</fullName>
    </alternativeName>
    <alternativeName>
        <fullName evidence="10">Nicotinate mononucleotide adenylyltransferase</fullName>
        <shortName evidence="10">NaMN adenylyltransferase</shortName>
    </alternativeName>
</protein>
<dbReference type="NCBIfam" id="TIGR00125">
    <property type="entry name" value="cyt_tran_rel"/>
    <property type="match status" value="1"/>
</dbReference>
<keyword evidence="8 10" id="KW-0520">NAD</keyword>
<dbReference type="AlphaFoldDB" id="A0A4V2V2Y8"/>
<dbReference type="RefSeq" id="WP_132370543.1">
    <property type="nucleotide sequence ID" value="NZ_SMAN01000001.1"/>
</dbReference>
<keyword evidence="13" id="KW-1185">Reference proteome</keyword>
<evidence type="ECO:0000256" key="1">
    <source>
        <dbReference type="ARBA" id="ARBA00002324"/>
    </source>
</evidence>
<dbReference type="SUPFAM" id="SSF52374">
    <property type="entry name" value="Nucleotidylyl transferase"/>
    <property type="match status" value="1"/>
</dbReference>
<keyword evidence="5 10" id="KW-0548">Nucleotidyltransferase</keyword>
<reference evidence="12 13" key="1">
    <citation type="submission" date="2019-03" db="EMBL/GenBank/DDBJ databases">
        <title>Genomic Encyclopedia of Type Strains, Phase IV (KMG-IV): sequencing the most valuable type-strain genomes for metagenomic binning, comparative biology and taxonomic classification.</title>
        <authorList>
            <person name="Goeker M."/>
        </authorList>
    </citation>
    <scope>NUCLEOTIDE SEQUENCE [LARGE SCALE GENOMIC DNA]</scope>
    <source>
        <strain evidence="12 13">DSM 25894</strain>
    </source>
</reference>
<proteinExistence type="inferred from homology"/>
<dbReference type="InterPro" id="IPR005248">
    <property type="entry name" value="NadD/NMNAT"/>
</dbReference>
<dbReference type="HAMAP" id="MF_00244">
    <property type="entry name" value="NaMN_adenylyltr"/>
    <property type="match status" value="1"/>
</dbReference>
<dbReference type="EC" id="2.7.7.18" evidence="10"/>
<name>A0A4V2V2Y8_9BACI</name>
<dbReference type="CDD" id="cd02165">
    <property type="entry name" value="NMNAT"/>
    <property type="match status" value="1"/>
</dbReference>
<comment type="function">
    <text evidence="1 10">Catalyzes the reversible adenylation of nicotinate mononucleotide (NaMN) to nicotinic acid adenine dinucleotide (NaAD).</text>
</comment>
<keyword evidence="3 10" id="KW-0662">Pyridine nucleotide biosynthesis</keyword>
<accession>A0A4V2V2Y8</accession>
<comment type="similarity">
    <text evidence="10">Belongs to the NadD family.</text>
</comment>
<dbReference type="Proteomes" id="UP000294650">
    <property type="component" value="Unassembled WGS sequence"/>
</dbReference>
<dbReference type="UniPathway" id="UPA00253">
    <property type="reaction ID" value="UER00332"/>
</dbReference>
<evidence type="ECO:0000256" key="8">
    <source>
        <dbReference type="ARBA" id="ARBA00023027"/>
    </source>
</evidence>
<dbReference type="InterPro" id="IPR014729">
    <property type="entry name" value="Rossmann-like_a/b/a_fold"/>
</dbReference>
<dbReference type="PANTHER" id="PTHR39321">
    <property type="entry name" value="NICOTINATE-NUCLEOTIDE ADENYLYLTRANSFERASE-RELATED"/>
    <property type="match status" value="1"/>
</dbReference>
<sequence>MKKIGLFGGTFDPPHIGHLIVAEEVREALDLTEIWFIPSHIPPHKDGAKTSSGHRLNMIKEAIKNNPRFKVDPIELNRGGISYTIDTVTELKKRDPDAEFYFIIGADMVEFLPNWHKVDLLKQLVQFVGVKRYGYDLKRQMSVSIVEIPGIDISSSVIRQRIQEGKGVRYWLPDRVEWYIREHGLYGCK</sequence>
<evidence type="ECO:0000256" key="5">
    <source>
        <dbReference type="ARBA" id="ARBA00022695"/>
    </source>
</evidence>
<keyword evidence="7 10" id="KW-0067">ATP-binding</keyword>
<evidence type="ECO:0000256" key="6">
    <source>
        <dbReference type="ARBA" id="ARBA00022741"/>
    </source>
</evidence>
<evidence type="ECO:0000256" key="4">
    <source>
        <dbReference type="ARBA" id="ARBA00022679"/>
    </source>
</evidence>
<comment type="caution">
    <text evidence="12">The sequence shown here is derived from an EMBL/GenBank/DDBJ whole genome shotgun (WGS) entry which is preliminary data.</text>
</comment>
<evidence type="ECO:0000256" key="7">
    <source>
        <dbReference type="ARBA" id="ARBA00022840"/>
    </source>
</evidence>
<evidence type="ECO:0000256" key="2">
    <source>
        <dbReference type="ARBA" id="ARBA00005019"/>
    </source>
</evidence>
<feature type="domain" description="Cytidyltransferase-like" evidence="11">
    <location>
        <begin position="6"/>
        <end position="161"/>
    </location>
</feature>
<comment type="pathway">
    <text evidence="2 10">Cofactor biosynthesis; NAD(+) biosynthesis; deamido-NAD(+) from nicotinate D-ribonucleotide: step 1/1.</text>
</comment>
<keyword evidence="6 10" id="KW-0547">Nucleotide-binding</keyword>
<dbReference type="NCBIfam" id="NF000841">
    <property type="entry name" value="PRK00071.1-4"/>
    <property type="match status" value="1"/>
</dbReference>
<evidence type="ECO:0000256" key="9">
    <source>
        <dbReference type="ARBA" id="ARBA00048721"/>
    </source>
</evidence>
<dbReference type="GO" id="GO:0004515">
    <property type="term" value="F:nicotinate-nucleotide adenylyltransferase activity"/>
    <property type="evidence" value="ECO:0007669"/>
    <property type="project" value="UniProtKB-UniRule"/>
</dbReference>
<gene>
    <name evidence="10" type="primary">nadD</name>
    <name evidence="12" type="ORF">EDD68_101417</name>
</gene>
<dbReference type="NCBIfam" id="TIGR00482">
    <property type="entry name" value="nicotinate (nicotinamide) nucleotide adenylyltransferase"/>
    <property type="match status" value="1"/>
</dbReference>
<keyword evidence="4 10" id="KW-0808">Transferase</keyword>
<dbReference type="EMBL" id="SMAN01000001">
    <property type="protein sequence ID" value="TCT27051.1"/>
    <property type="molecule type" value="Genomic_DNA"/>
</dbReference>
<comment type="catalytic activity">
    <reaction evidence="9 10">
        <text>nicotinate beta-D-ribonucleotide + ATP + H(+) = deamido-NAD(+) + diphosphate</text>
        <dbReference type="Rhea" id="RHEA:22860"/>
        <dbReference type="ChEBI" id="CHEBI:15378"/>
        <dbReference type="ChEBI" id="CHEBI:30616"/>
        <dbReference type="ChEBI" id="CHEBI:33019"/>
        <dbReference type="ChEBI" id="CHEBI:57502"/>
        <dbReference type="ChEBI" id="CHEBI:58437"/>
        <dbReference type="EC" id="2.7.7.18"/>
    </reaction>
</comment>
<evidence type="ECO:0000256" key="3">
    <source>
        <dbReference type="ARBA" id="ARBA00022642"/>
    </source>
</evidence>
<dbReference type="NCBIfam" id="NF000840">
    <property type="entry name" value="PRK00071.1-3"/>
    <property type="match status" value="1"/>
</dbReference>
<dbReference type="PANTHER" id="PTHR39321:SF3">
    <property type="entry name" value="PHOSPHOPANTETHEINE ADENYLYLTRANSFERASE"/>
    <property type="match status" value="1"/>
</dbReference>
<dbReference type="InterPro" id="IPR004821">
    <property type="entry name" value="Cyt_trans-like"/>
</dbReference>
<organism evidence="12 13">
    <name type="scientific">Melghiribacillus thermohalophilus</name>
    <dbReference type="NCBI Taxonomy" id="1324956"/>
    <lineage>
        <taxon>Bacteria</taxon>
        <taxon>Bacillati</taxon>
        <taxon>Bacillota</taxon>
        <taxon>Bacilli</taxon>
        <taxon>Bacillales</taxon>
        <taxon>Bacillaceae</taxon>
        <taxon>Melghiribacillus</taxon>
    </lineage>
</organism>
<evidence type="ECO:0000313" key="13">
    <source>
        <dbReference type="Proteomes" id="UP000294650"/>
    </source>
</evidence>